<comment type="caution">
    <text evidence="2">The sequence shown here is derived from an EMBL/GenBank/DDBJ whole genome shotgun (WGS) entry which is preliminary data.</text>
</comment>
<dbReference type="InterPro" id="IPR009061">
    <property type="entry name" value="DNA-bd_dom_put_sf"/>
</dbReference>
<evidence type="ECO:0000259" key="1">
    <source>
        <dbReference type="PROSITE" id="PS50937"/>
    </source>
</evidence>
<dbReference type="SUPFAM" id="SSF46955">
    <property type="entry name" value="Putative DNA-binding domain"/>
    <property type="match status" value="1"/>
</dbReference>
<reference evidence="2" key="1">
    <citation type="submission" date="2021-09" db="EMBL/GenBank/DDBJ databases">
        <title>Genome analysis of Fictibacillus sp. KIGAM418 isolated from marine sediment.</title>
        <authorList>
            <person name="Seo M.-J."/>
            <person name="Cho E.-S."/>
            <person name="Hwang C.Y."/>
        </authorList>
    </citation>
    <scope>NUCLEOTIDE SEQUENCE</scope>
    <source>
        <strain evidence="2">KIGAM418</strain>
    </source>
</reference>
<evidence type="ECO:0000313" key="3">
    <source>
        <dbReference type="Proteomes" id="UP001139011"/>
    </source>
</evidence>
<dbReference type="EMBL" id="JAIWJX010000002">
    <property type="protein sequence ID" value="MCK6255325.1"/>
    <property type="molecule type" value="Genomic_DNA"/>
</dbReference>
<evidence type="ECO:0000313" key="2">
    <source>
        <dbReference type="EMBL" id="MCK6255325.1"/>
    </source>
</evidence>
<keyword evidence="3" id="KW-1185">Reference proteome</keyword>
<protein>
    <submittedName>
        <fullName evidence="2">MerR family DNA-binding transcriptional regulator</fullName>
    </submittedName>
</protein>
<dbReference type="Pfam" id="PF00376">
    <property type="entry name" value="MerR"/>
    <property type="match status" value="1"/>
</dbReference>
<dbReference type="InterPro" id="IPR000551">
    <property type="entry name" value="MerR-type_HTH_dom"/>
</dbReference>
<accession>A0A9X2BC33</accession>
<sequence>MGVANSTLRYWKQEGYISSARGEENNYRY</sequence>
<proteinExistence type="predicted"/>
<name>A0A9X2BC33_9BACL</name>
<feature type="domain" description="HTH merR-type" evidence="1">
    <location>
        <begin position="1"/>
        <end position="29"/>
    </location>
</feature>
<dbReference type="Proteomes" id="UP001139011">
    <property type="component" value="Unassembled WGS sequence"/>
</dbReference>
<dbReference type="Gene3D" id="1.10.1660.10">
    <property type="match status" value="1"/>
</dbReference>
<gene>
    <name evidence="2" type="ORF">LCY76_01605</name>
</gene>
<organism evidence="2 3">
    <name type="scientific">Fictibacillus marinisediminis</name>
    <dbReference type="NCBI Taxonomy" id="2878389"/>
    <lineage>
        <taxon>Bacteria</taxon>
        <taxon>Bacillati</taxon>
        <taxon>Bacillota</taxon>
        <taxon>Bacilli</taxon>
        <taxon>Bacillales</taxon>
        <taxon>Fictibacillaceae</taxon>
        <taxon>Fictibacillus</taxon>
    </lineage>
</organism>
<dbReference type="PROSITE" id="PS50937">
    <property type="entry name" value="HTH_MERR_2"/>
    <property type="match status" value="1"/>
</dbReference>
<dbReference type="AlphaFoldDB" id="A0A9X2BC33"/>
<dbReference type="GO" id="GO:0003677">
    <property type="term" value="F:DNA binding"/>
    <property type="evidence" value="ECO:0007669"/>
    <property type="project" value="UniProtKB-KW"/>
</dbReference>
<keyword evidence="2" id="KW-0238">DNA-binding</keyword>
<dbReference type="GO" id="GO:0006355">
    <property type="term" value="P:regulation of DNA-templated transcription"/>
    <property type="evidence" value="ECO:0007669"/>
    <property type="project" value="InterPro"/>
</dbReference>